<dbReference type="Proteomes" id="UP000198693">
    <property type="component" value="Unassembled WGS sequence"/>
</dbReference>
<dbReference type="EMBL" id="FPBP01000009">
    <property type="protein sequence ID" value="SFU79583.1"/>
    <property type="molecule type" value="Genomic_DNA"/>
</dbReference>
<reference evidence="2" key="1">
    <citation type="submission" date="2016-10" db="EMBL/GenBank/DDBJ databases">
        <authorList>
            <person name="Varghese N."/>
            <person name="Submissions S."/>
        </authorList>
    </citation>
    <scope>NUCLEOTIDE SEQUENCE [LARGE SCALE GENOMIC DNA]</scope>
    <source>
        <strain evidence="2">CGMCC 1.6981</strain>
    </source>
</reference>
<accession>A0A1I7J324</accession>
<proteinExistence type="predicted"/>
<sequence length="141" mass="15103">MLDSQYMKDLLQSLNDGGYVGVKNDSLWHQFVGDDDDQQGQAHKFVYHMDELYGAGLMRQRSSQADGWGHCPTLSGNFDIASVPLVLTPLGQELLEELNKPKGLERFKQALRSAGATAGTEAVRYATGAMLSGGGAAAGLA</sequence>
<dbReference type="AlphaFoldDB" id="A0A1I7J324"/>
<evidence type="ECO:0000313" key="2">
    <source>
        <dbReference type="Proteomes" id="UP000198693"/>
    </source>
</evidence>
<organism evidence="1 2">
    <name type="scientific">Halomonas korlensis</name>
    <dbReference type="NCBI Taxonomy" id="463301"/>
    <lineage>
        <taxon>Bacteria</taxon>
        <taxon>Pseudomonadati</taxon>
        <taxon>Pseudomonadota</taxon>
        <taxon>Gammaproteobacteria</taxon>
        <taxon>Oceanospirillales</taxon>
        <taxon>Halomonadaceae</taxon>
        <taxon>Halomonas</taxon>
    </lineage>
</organism>
<gene>
    <name evidence="1" type="ORF">SAMN04487955_10923</name>
</gene>
<name>A0A1I7J324_9GAMM</name>
<evidence type="ECO:0000313" key="1">
    <source>
        <dbReference type="EMBL" id="SFU79583.1"/>
    </source>
</evidence>
<dbReference type="RefSeq" id="WP_089796382.1">
    <property type="nucleotide sequence ID" value="NZ_FPBP01000009.1"/>
</dbReference>
<dbReference type="OrthoDB" id="6183567at2"/>
<keyword evidence="2" id="KW-1185">Reference proteome</keyword>
<protein>
    <submittedName>
        <fullName evidence="1">Uncharacterized protein</fullName>
    </submittedName>
</protein>